<evidence type="ECO:0000313" key="2">
    <source>
        <dbReference type="EMBL" id="TSC92757.1"/>
    </source>
</evidence>
<proteinExistence type="predicted"/>
<reference evidence="2 3" key="1">
    <citation type="submission" date="2017-07" db="EMBL/GenBank/DDBJ databases">
        <title>Mechanisms for carbon and nitrogen cycling indicate functional differentiation within the Candidate Phyla Radiation.</title>
        <authorList>
            <person name="Danczak R.E."/>
            <person name="Johnston M.D."/>
            <person name="Kenah C."/>
            <person name="Slattery M."/>
            <person name="Wrighton K.C."/>
            <person name="Wilkins M.J."/>
        </authorList>
    </citation>
    <scope>NUCLEOTIDE SEQUENCE [LARGE SCALE GENOMIC DNA]</scope>
    <source>
        <strain evidence="2">Licking1014_7</strain>
    </source>
</reference>
<organism evidence="2 3">
    <name type="scientific">Candidatus Berkelbacteria bacterium Licking1014_7</name>
    <dbReference type="NCBI Taxonomy" id="2017147"/>
    <lineage>
        <taxon>Bacteria</taxon>
        <taxon>Candidatus Berkelbacteria</taxon>
    </lineage>
</organism>
<evidence type="ECO:0000256" key="1">
    <source>
        <dbReference type="SAM" id="MobiDB-lite"/>
    </source>
</evidence>
<name>A0A554LIT6_9BACT</name>
<comment type="caution">
    <text evidence="2">The sequence shown here is derived from an EMBL/GenBank/DDBJ whole genome shotgun (WGS) entry which is preliminary data.</text>
</comment>
<gene>
    <name evidence="2" type="ORF">CEN89_459</name>
</gene>
<dbReference type="Proteomes" id="UP000315689">
    <property type="component" value="Unassembled WGS sequence"/>
</dbReference>
<accession>A0A554LIT6</accession>
<sequence length="181" mass="20921">MTEKFEGGTPPENLDQENPIKFYNDPPDTPKITHDARLNEWWVGSERHFSTEVEAEKYLNSRPQPKHKQEFSINDGALMDMNDEELGKLRAVGVKIVDHNNLGMYSWHYDIDGVRLRRHFHDYGSGESYDERRSADTHEARRPDIFEIHGPEGKPSGVFARLTGNHLEVIHLPEALKKTMD</sequence>
<evidence type="ECO:0000313" key="3">
    <source>
        <dbReference type="Proteomes" id="UP000315689"/>
    </source>
</evidence>
<protein>
    <submittedName>
        <fullName evidence="2">Uncharacterized protein</fullName>
    </submittedName>
</protein>
<dbReference type="EMBL" id="VMGK01000014">
    <property type="protein sequence ID" value="TSC92757.1"/>
    <property type="molecule type" value="Genomic_DNA"/>
</dbReference>
<dbReference type="AlphaFoldDB" id="A0A554LIT6"/>
<feature type="region of interest" description="Disordered" evidence="1">
    <location>
        <begin position="1"/>
        <end position="30"/>
    </location>
</feature>